<protein>
    <submittedName>
        <fullName evidence="2">Uncharacterized protein</fullName>
    </submittedName>
</protein>
<proteinExistence type="predicted"/>
<evidence type="ECO:0000313" key="3">
    <source>
        <dbReference type="Proteomes" id="UP001066276"/>
    </source>
</evidence>
<evidence type="ECO:0000313" key="2">
    <source>
        <dbReference type="EMBL" id="KAJ1203368.1"/>
    </source>
</evidence>
<comment type="caution">
    <text evidence="2">The sequence shown here is derived from an EMBL/GenBank/DDBJ whole genome shotgun (WGS) entry which is preliminary data.</text>
</comment>
<gene>
    <name evidence="2" type="ORF">NDU88_007155</name>
</gene>
<feature type="transmembrane region" description="Helical" evidence="1">
    <location>
        <begin position="85"/>
        <end position="105"/>
    </location>
</feature>
<dbReference type="AlphaFoldDB" id="A0AAV7VPX0"/>
<evidence type="ECO:0000256" key="1">
    <source>
        <dbReference type="SAM" id="Phobius"/>
    </source>
</evidence>
<keyword evidence="1" id="KW-0812">Transmembrane</keyword>
<dbReference type="EMBL" id="JANPWB010000003">
    <property type="protein sequence ID" value="KAJ1203368.1"/>
    <property type="molecule type" value="Genomic_DNA"/>
</dbReference>
<reference evidence="2" key="1">
    <citation type="journal article" date="2022" name="bioRxiv">
        <title>Sequencing and chromosome-scale assembly of the giantPleurodeles waltlgenome.</title>
        <authorList>
            <person name="Brown T."/>
            <person name="Elewa A."/>
            <person name="Iarovenko S."/>
            <person name="Subramanian E."/>
            <person name="Araus A.J."/>
            <person name="Petzold A."/>
            <person name="Susuki M."/>
            <person name="Suzuki K.-i.T."/>
            <person name="Hayashi T."/>
            <person name="Toyoda A."/>
            <person name="Oliveira C."/>
            <person name="Osipova E."/>
            <person name="Leigh N.D."/>
            <person name="Simon A."/>
            <person name="Yun M.H."/>
        </authorList>
    </citation>
    <scope>NUCLEOTIDE SEQUENCE</scope>
    <source>
        <strain evidence="2">20211129_DDA</strain>
        <tissue evidence="2">Liver</tissue>
    </source>
</reference>
<sequence length="128" mass="14095">MSAALDSSCGALRCLPSRPRSMGKLPENREVPAAVRAAGARHPRNPRLSWQVNESRVQPGDGLERWWRSAGKSGRHLGFPRIHSFWLNIAFINFTAVLLTPVLALEPFVAGRSFSFGCRQKARAVATS</sequence>
<accession>A0AAV7VPX0</accession>
<name>A0AAV7VPX0_PLEWA</name>
<dbReference type="Proteomes" id="UP001066276">
    <property type="component" value="Chromosome 2_1"/>
</dbReference>
<keyword evidence="1" id="KW-1133">Transmembrane helix</keyword>
<keyword evidence="3" id="KW-1185">Reference proteome</keyword>
<keyword evidence="1" id="KW-0472">Membrane</keyword>
<organism evidence="2 3">
    <name type="scientific">Pleurodeles waltl</name>
    <name type="common">Iberian ribbed newt</name>
    <dbReference type="NCBI Taxonomy" id="8319"/>
    <lineage>
        <taxon>Eukaryota</taxon>
        <taxon>Metazoa</taxon>
        <taxon>Chordata</taxon>
        <taxon>Craniata</taxon>
        <taxon>Vertebrata</taxon>
        <taxon>Euteleostomi</taxon>
        <taxon>Amphibia</taxon>
        <taxon>Batrachia</taxon>
        <taxon>Caudata</taxon>
        <taxon>Salamandroidea</taxon>
        <taxon>Salamandridae</taxon>
        <taxon>Pleurodelinae</taxon>
        <taxon>Pleurodeles</taxon>
    </lineage>
</organism>